<dbReference type="GO" id="GO:0005524">
    <property type="term" value="F:ATP binding"/>
    <property type="evidence" value="ECO:0007669"/>
    <property type="project" value="UniProtKB-UniRule"/>
</dbReference>
<dbReference type="PANTHER" id="PTHR43707:SF1">
    <property type="entry name" value="HISTIDINE--TRNA LIGASE, MITOCHONDRIAL-RELATED"/>
    <property type="match status" value="1"/>
</dbReference>
<proteinExistence type="inferred from homology"/>
<keyword evidence="2 4" id="KW-0547">Nucleotide-binding</keyword>
<comment type="catalytic activity">
    <reaction evidence="3 4">
        <text>tRNA(His) + L-histidine + ATP = L-histidyl-tRNA(His) + AMP + diphosphate + H(+)</text>
        <dbReference type="Rhea" id="RHEA:17313"/>
        <dbReference type="Rhea" id="RHEA-COMP:9665"/>
        <dbReference type="Rhea" id="RHEA-COMP:9689"/>
        <dbReference type="ChEBI" id="CHEBI:15378"/>
        <dbReference type="ChEBI" id="CHEBI:30616"/>
        <dbReference type="ChEBI" id="CHEBI:33019"/>
        <dbReference type="ChEBI" id="CHEBI:57595"/>
        <dbReference type="ChEBI" id="CHEBI:78442"/>
        <dbReference type="ChEBI" id="CHEBI:78527"/>
        <dbReference type="ChEBI" id="CHEBI:456215"/>
        <dbReference type="EC" id="6.1.1.21"/>
    </reaction>
</comment>
<keyword evidence="7" id="KW-0150">Chloroplast</keyword>
<evidence type="ECO:0000259" key="6">
    <source>
        <dbReference type="PROSITE" id="PS50862"/>
    </source>
</evidence>
<geneLocation type="chloroplast" evidence="7"/>
<keyword evidence="4" id="KW-0067">ATP-binding</keyword>
<keyword evidence="4 7" id="KW-0436">Ligase</keyword>
<feature type="binding site" evidence="5">
    <location>
        <position position="124"/>
    </location>
    <ligand>
        <name>L-histidine</name>
        <dbReference type="ChEBI" id="CHEBI:57595"/>
    </ligand>
</feature>
<dbReference type="GO" id="GO:0006427">
    <property type="term" value="P:histidyl-tRNA aminoacylation"/>
    <property type="evidence" value="ECO:0007669"/>
    <property type="project" value="UniProtKB-UniRule"/>
</dbReference>
<evidence type="ECO:0000256" key="4">
    <source>
        <dbReference type="HAMAP-Rule" id="MF_00127"/>
    </source>
</evidence>
<dbReference type="InterPro" id="IPR041715">
    <property type="entry name" value="HisRS-like_core"/>
</dbReference>
<dbReference type="EMBL" id="MF101435">
    <property type="protein sequence ID" value="ARW65069.1"/>
    <property type="molecule type" value="Genomic_DNA"/>
</dbReference>
<keyword evidence="7" id="KW-0934">Plastid</keyword>
<dbReference type="InterPro" id="IPR036621">
    <property type="entry name" value="Anticodon-bd_dom_sf"/>
</dbReference>
<feature type="domain" description="Aminoacyl-transfer RNA synthetases class-II family profile" evidence="6">
    <location>
        <begin position="1"/>
        <end position="313"/>
    </location>
</feature>
<feature type="binding site" evidence="5">
    <location>
        <position position="110"/>
    </location>
    <ligand>
        <name>L-histidine</name>
        <dbReference type="ChEBI" id="CHEBI:57595"/>
    </ligand>
</feature>
<dbReference type="Gene3D" id="3.40.50.800">
    <property type="entry name" value="Anticodon-binding domain"/>
    <property type="match status" value="1"/>
</dbReference>
<comment type="similarity">
    <text evidence="1 4">Belongs to the class-II aminoacyl-tRNA synthetase family.</text>
</comment>
<evidence type="ECO:0000256" key="2">
    <source>
        <dbReference type="ARBA" id="ARBA00022741"/>
    </source>
</evidence>
<dbReference type="InterPro" id="IPR004516">
    <property type="entry name" value="HisRS/HisZ"/>
</dbReference>
<evidence type="ECO:0000256" key="3">
    <source>
        <dbReference type="ARBA" id="ARBA00047639"/>
    </source>
</evidence>
<dbReference type="GO" id="GO:0009507">
    <property type="term" value="C:chloroplast"/>
    <property type="evidence" value="ECO:0007669"/>
    <property type="project" value="UniProtKB-SubCell"/>
</dbReference>
<dbReference type="PROSITE" id="PS50862">
    <property type="entry name" value="AA_TRNA_LIGASE_II"/>
    <property type="match status" value="1"/>
</dbReference>
<evidence type="ECO:0000256" key="1">
    <source>
        <dbReference type="ARBA" id="ARBA00008226"/>
    </source>
</evidence>
<dbReference type="PANTHER" id="PTHR43707">
    <property type="entry name" value="HISTIDYL-TRNA SYNTHETASE"/>
    <property type="match status" value="1"/>
</dbReference>
<gene>
    <name evidence="7" type="primary">syh</name>
    <name evidence="4" type="synonym">hisS</name>
</gene>
<sequence length="419" mass="49085">MQPLRGTKDILPSDIQLWQKIYEVSKDLFNEYNYEEIRTPIIENTELFKRSIGNLTDIVNKEMYSFNDQGSRRITLRPEGTSSVARAIISNKIHLNNKMNRLWYLGPMFRYERPQKGRQRQFHQLGIECTGSDRPLADAEVIKLAIRVLRKLDCYEGCKLEINSIGNIQEREVYTNELKNYLRKYINELDEDSQKRVSKNPLRILDTKDQKTQEILQGAPLLNEYLSMISLRHFTEVCETLEYLNIDYSINHHLVRGLDYYNYTAFEIKTDSHSQQNTICGGGRYDGLTKQLGGPLIPAVGWAIGIERLIMLMEKQIRIKITNRTIYIATQKLERSYYVCDVINTLNKYHLKFDLDINNNDISKKIKKASQLGVEVCFILGQKEIDSKSLTIKWMKTNKTQLIRLDYLKEYIHYLSKVI</sequence>
<dbReference type="InterPro" id="IPR045864">
    <property type="entry name" value="aa-tRNA-synth_II/BPL/LPL"/>
</dbReference>
<dbReference type="HAMAP" id="MF_00127">
    <property type="entry name" value="His_tRNA_synth"/>
    <property type="match status" value="1"/>
</dbReference>
<dbReference type="Pfam" id="PF13393">
    <property type="entry name" value="tRNA-synt_His"/>
    <property type="match status" value="1"/>
</dbReference>
<dbReference type="EC" id="6.1.1.21" evidence="4"/>
<reference evidence="7" key="1">
    <citation type="journal article" date="2017" name="J. Phycol.">
        <title>Analysis of chloroplast genomes and a supermatrix inform reclassification of the Rhodomelaceae (Rhodophyta).</title>
        <authorList>
            <person name="Diaz-Tapia P."/>
            <person name="Maggs C.A."/>
            <person name="West J.A."/>
            <person name="Verbruggen H."/>
        </authorList>
    </citation>
    <scope>NUCLEOTIDE SEQUENCE</scope>
    <source>
        <strain evidence="7">PD0001</strain>
    </source>
</reference>
<feature type="binding site" evidence="5">
    <location>
        <position position="256"/>
    </location>
    <ligand>
        <name>L-histidine</name>
        <dbReference type="ChEBI" id="CHEBI:57595"/>
    </ligand>
</feature>
<evidence type="ECO:0000256" key="5">
    <source>
        <dbReference type="PIRSR" id="PIRSR001549-1"/>
    </source>
</evidence>
<dbReference type="PIRSF" id="PIRSF001549">
    <property type="entry name" value="His-tRNA_synth"/>
    <property type="match status" value="1"/>
</dbReference>
<accession>A0A1Z1MGQ6</accession>
<evidence type="ECO:0000313" key="7">
    <source>
        <dbReference type="EMBL" id="ARW65069.1"/>
    </source>
</evidence>
<organism evidence="7">
    <name type="scientific">Polysiphonia sertularioides</name>
    <dbReference type="NCBI Taxonomy" id="945028"/>
    <lineage>
        <taxon>Eukaryota</taxon>
        <taxon>Rhodophyta</taxon>
        <taxon>Florideophyceae</taxon>
        <taxon>Rhodymeniophycidae</taxon>
        <taxon>Ceramiales</taxon>
        <taxon>Rhodomelaceae</taxon>
        <taxon>Polysiphonioideae</taxon>
        <taxon>Polysiphonia</taxon>
    </lineage>
</organism>
<dbReference type="Pfam" id="PF03129">
    <property type="entry name" value="HGTP_anticodon"/>
    <property type="match status" value="1"/>
</dbReference>
<feature type="binding site" evidence="5">
    <location>
        <position position="128"/>
    </location>
    <ligand>
        <name>L-histidine</name>
        <dbReference type="ChEBI" id="CHEBI:57595"/>
    </ligand>
</feature>
<dbReference type="NCBIfam" id="TIGR00442">
    <property type="entry name" value="hisS"/>
    <property type="match status" value="1"/>
</dbReference>
<dbReference type="AlphaFoldDB" id="A0A1Z1MGQ6"/>
<dbReference type="CDD" id="cd00773">
    <property type="entry name" value="HisRS-like_core"/>
    <property type="match status" value="1"/>
</dbReference>
<dbReference type="SUPFAM" id="SSF52954">
    <property type="entry name" value="Class II aaRS ABD-related"/>
    <property type="match status" value="1"/>
</dbReference>
<dbReference type="InterPro" id="IPR015807">
    <property type="entry name" value="His-tRNA-ligase"/>
</dbReference>
<feature type="binding site" evidence="5">
    <location>
        <begin position="260"/>
        <end position="261"/>
    </location>
    <ligand>
        <name>L-histidine</name>
        <dbReference type="ChEBI" id="CHEBI:57595"/>
    </ligand>
</feature>
<keyword evidence="4" id="KW-0030">Aminoacyl-tRNA synthetase</keyword>
<dbReference type="SUPFAM" id="SSF55681">
    <property type="entry name" value="Class II aaRS and biotin synthetases"/>
    <property type="match status" value="1"/>
</dbReference>
<dbReference type="InterPro" id="IPR004154">
    <property type="entry name" value="Anticodon-bd"/>
</dbReference>
<keyword evidence="4" id="KW-0648">Protein biosynthesis</keyword>
<comment type="subcellular location">
    <subcellularLocation>
        <location evidence="4">Plastid</location>
        <location evidence="4">Chloroplast</location>
    </subcellularLocation>
</comment>
<dbReference type="InterPro" id="IPR006195">
    <property type="entry name" value="aa-tRNA-synth_II"/>
</dbReference>
<protein>
    <recommendedName>
        <fullName evidence="4">Histidine--tRNA ligase, chloroplastic</fullName>
        <ecNumber evidence="4">6.1.1.21</ecNumber>
    </recommendedName>
    <alternativeName>
        <fullName evidence="4">Histidyl-tRNA synthetase</fullName>
        <shortName evidence="4">HisRS</shortName>
    </alternativeName>
</protein>
<feature type="binding site" evidence="5">
    <location>
        <begin position="79"/>
        <end position="81"/>
    </location>
    <ligand>
        <name>L-histidine</name>
        <dbReference type="ChEBI" id="CHEBI:57595"/>
    </ligand>
</feature>
<name>A0A1Z1MGQ6_9FLOR</name>
<dbReference type="Gene3D" id="3.30.930.10">
    <property type="entry name" value="Bira Bifunctional Protein, Domain 2"/>
    <property type="match status" value="1"/>
</dbReference>
<dbReference type="GO" id="GO:0004821">
    <property type="term" value="F:histidine-tRNA ligase activity"/>
    <property type="evidence" value="ECO:0007669"/>
    <property type="project" value="UniProtKB-UniRule"/>
</dbReference>